<keyword evidence="1" id="KW-0472">Membrane</keyword>
<gene>
    <name evidence="2" type="ORF">UR19_C0003G0072</name>
</gene>
<dbReference type="Proteomes" id="UP000034934">
    <property type="component" value="Unassembled WGS sequence"/>
</dbReference>
<evidence type="ECO:0000313" key="2">
    <source>
        <dbReference type="EMBL" id="KKP30236.1"/>
    </source>
</evidence>
<name>A0A0F9YUS9_9BACT</name>
<evidence type="ECO:0000313" key="3">
    <source>
        <dbReference type="Proteomes" id="UP000034934"/>
    </source>
</evidence>
<organism evidence="2 3">
    <name type="scientific">Candidatus Nomurabacteria bacterium GW2011_GWF1_31_48</name>
    <dbReference type="NCBI Taxonomy" id="1618767"/>
    <lineage>
        <taxon>Bacteria</taxon>
        <taxon>Candidatus Nomuraibacteriota</taxon>
    </lineage>
</organism>
<sequence length="150" mass="16232">MQKEKIKKNKGFVILFAVMLSSIILAITLGVVDIAYKEIKFSTSVKDTNNAFFAADVGSECALFHDRVSNLFLESTAPTFSCNNISISTTESPSKVWTFNVAGLGGSDNACALVTVDKTDPTMTTIISKGYNDGCIPGNNTVERQIELTY</sequence>
<dbReference type="AlphaFoldDB" id="A0A0F9YUS9"/>
<evidence type="ECO:0000256" key="1">
    <source>
        <dbReference type="SAM" id="Phobius"/>
    </source>
</evidence>
<feature type="transmembrane region" description="Helical" evidence="1">
    <location>
        <begin position="12"/>
        <end position="36"/>
    </location>
</feature>
<evidence type="ECO:0008006" key="4">
    <source>
        <dbReference type="Google" id="ProtNLM"/>
    </source>
</evidence>
<keyword evidence="1" id="KW-1133">Transmembrane helix</keyword>
<comment type="caution">
    <text evidence="2">The sequence shown here is derived from an EMBL/GenBank/DDBJ whole genome shotgun (WGS) entry which is preliminary data.</text>
</comment>
<proteinExistence type="predicted"/>
<protein>
    <recommendedName>
        <fullName evidence="4">Type 4 fimbrial biogenesis protein PilX N-terminal domain-containing protein</fullName>
    </recommendedName>
</protein>
<dbReference type="EMBL" id="LBOG01000003">
    <property type="protein sequence ID" value="KKP30236.1"/>
    <property type="molecule type" value="Genomic_DNA"/>
</dbReference>
<keyword evidence="1" id="KW-0812">Transmembrane</keyword>
<reference evidence="2 3" key="1">
    <citation type="journal article" date="2015" name="Nature">
        <title>rRNA introns, odd ribosomes, and small enigmatic genomes across a large radiation of phyla.</title>
        <authorList>
            <person name="Brown C.T."/>
            <person name="Hug L.A."/>
            <person name="Thomas B.C."/>
            <person name="Sharon I."/>
            <person name="Castelle C.J."/>
            <person name="Singh A."/>
            <person name="Wilkins M.J."/>
            <person name="Williams K.H."/>
            <person name="Banfield J.F."/>
        </authorList>
    </citation>
    <scope>NUCLEOTIDE SEQUENCE [LARGE SCALE GENOMIC DNA]</scope>
</reference>
<accession>A0A0F9YUS9</accession>